<dbReference type="Proteomes" id="UP000194350">
    <property type="component" value="Unassembled WGS sequence"/>
</dbReference>
<name>A0A1Y2S9D9_9GAMM</name>
<dbReference type="AlphaFoldDB" id="A0A1Y2S9D9"/>
<comment type="caution">
    <text evidence="1">The sequence shown here is derived from an EMBL/GenBank/DDBJ whole genome shotgun (WGS) entry which is preliminary data.</text>
</comment>
<protein>
    <submittedName>
        <fullName evidence="1">Transcriptional regulator</fullName>
    </submittedName>
</protein>
<dbReference type="RefSeq" id="WP_228864123.1">
    <property type="nucleotide sequence ID" value="NZ_CAWNGD010000092.1"/>
</dbReference>
<accession>A0A1Y2S9D9</accession>
<evidence type="ECO:0000313" key="1">
    <source>
        <dbReference type="EMBL" id="OTA14151.1"/>
    </source>
</evidence>
<sequence>MDKKLFNNLVESMNQMVAIEKGELAIPDKNIHHQCLSDIKNLSEFTETVGNSISLIQSEELSGTKR</sequence>
<organism evidence="1 2">
    <name type="scientific">Xenorhabdus vietnamensis</name>
    <dbReference type="NCBI Taxonomy" id="351656"/>
    <lineage>
        <taxon>Bacteria</taxon>
        <taxon>Pseudomonadati</taxon>
        <taxon>Pseudomonadota</taxon>
        <taxon>Gammaproteobacteria</taxon>
        <taxon>Enterobacterales</taxon>
        <taxon>Morganellaceae</taxon>
        <taxon>Xenorhabdus</taxon>
    </lineage>
</organism>
<proteinExistence type="predicted"/>
<dbReference type="STRING" id="351656.Xvie_03956"/>
<reference evidence="1 2" key="1">
    <citation type="submission" date="2016-10" db="EMBL/GenBank/DDBJ databases">
        <title>Systematic genetic and metabolomic analysis of Xenorhabdus and Photorhabdus spp., highlights the requirements for a dual symbiotic and pathogenic life style.</title>
        <authorList>
            <person name="Tobias N.J."/>
            <person name="Wolff H."/>
            <person name="Djahanschiri B."/>
            <person name="Pidot S.J."/>
            <person name="Stinear T.P."/>
            <person name="Ebersberger I."/>
            <person name="Bode H.B."/>
        </authorList>
    </citation>
    <scope>NUCLEOTIDE SEQUENCE [LARGE SCALE GENOMIC DNA]</scope>
    <source>
        <strain evidence="1 2">DSM 22392</strain>
    </source>
</reference>
<gene>
    <name evidence="1" type="ORF">Xvie_03956</name>
</gene>
<dbReference type="EMBL" id="MUBJ01000047">
    <property type="protein sequence ID" value="OTA14151.1"/>
    <property type="molecule type" value="Genomic_DNA"/>
</dbReference>
<evidence type="ECO:0000313" key="2">
    <source>
        <dbReference type="Proteomes" id="UP000194350"/>
    </source>
</evidence>
<keyword evidence="2" id="KW-1185">Reference proteome</keyword>